<accession>A0AA41YTR1</accession>
<keyword evidence="2" id="KW-1185">Reference proteome</keyword>
<dbReference type="EMBL" id="JAMOIM010000001">
    <property type="protein sequence ID" value="MCW6506673.1"/>
    <property type="molecule type" value="Genomic_DNA"/>
</dbReference>
<sequence length="126" mass="13516">MRMIYGLAALAGFMGLAVPAASLPLGASLQLVGRAQELSRAGASWGTPQFISDRHRIRRRRPVAATAPQTVEPSSGDMGGYVVNRYGYGNYVAGPAGYGGYPTGSAEAQIWKQRQEWKCQAVPERC</sequence>
<proteinExistence type="predicted"/>
<evidence type="ECO:0000313" key="2">
    <source>
        <dbReference type="Proteomes" id="UP001165667"/>
    </source>
</evidence>
<dbReference type="Proteomes" id="UP001165667">
    <property type="component" value="Unassembled WGS sequence"/>
</dbReference>
<name>A0AA41YTR1_9HYPH</name>
<evidence type="ECO:0000313" key="1">
    <source>
        <dbReference type="EMBL" id="MCW6506673.1"/>
    </source>
</evidence>
<comment type="caution">
    <text evidence="1">The sequence shown here is derived from an EMBL/GenBank/DDBJ whole genome shotgun (WGS) entry which is preliminary data.</text>
</comment>
<gene>
    <name evidence="1" type="ORF">M8523_01395</name>
</gene>
<protein>
    <submittedName>
        <fullName evidence="1">Uncharacterized protein</fullName>
    </submittedName>
</protein>
<organism evidence="1 2">
    <name type="scientific">Lichenifustis flavocetrariae</name>
    <dbReference type="NCBI Taxonomy" id="2949735"/>
    <lineage>
        <taxon>Bacteria</taxon>
        <taxon>Pseudomonadati</taxon>
        <taxon>Pseudomonadota</taxon>
        <taxon>Alphaproteobacteria</taxon>
        <taxon>Hyphomicrobiales</taxon>
        <taxon>Lichenihabitantaceae</taxon>
        <taxon>Lichenifustis</taxon>
    </lineage>
</organism>
<dbReference type="RefSeq" id="WP_282583025.1">
    <property type="nucleotide sequence ID" value="NZ_JAMOIM010000001.1"/>
</dbReference>
<reference evidence="1" key="1">
    <citation type="submission" date="2022-05" db="EMBL/GenBank/DDBJ databases">
        <authorList>
            <person name="Pankratov T."/>
        </authorList>
    </citation>
    <scope>NUCLEOTIDE SEQUENCE</scope>
    <source>
        <strain evidence="1">BP6-180914</strain>
    </source>
</reference>
<dbReference type="AlphaFoldDB" id="A0AA41YTR1"/>